<sequence>MKTAERYLDLACKKIPVLKRAITEHGDCPLSDYLKNFVLKARPSYQQQDDFLDVMQQYVTPLMGESAAWQAVCDLGACPVILTANHLGVEYFSQSLQSSLLFSLNSAAANSSATTVPVFSFGNIPLNNLTYPRGVLLYHVMSAELNHMPVKLPIFPDRLKRQITGITDAFNHDMIQRAEARLDKMVRDKQISHTLADTMRDIFQKDYCSDSVIYLPDYAHQSAVLNRRIWKRLFSEGISSPELIYFEIEKIVSLLLEYDLPNPKSLVRHVMFDPDIRERVIENLDGLSGCWTRKELAQRLNTESSVNIRRHSPKNHGTLFFWGVDDSGRKIPFSLESDKRNHLVLKGRDDRGKIWKLGFTPRALVQKLQEKQLIPSLFTCFLTLSFARGLICIGGYFQGEYLPAMQRGVVTALQKTSDCHDIAHLVAQIPTDCYLSGMLGIMSRTDDNHLIPAGAAEIIAGGGISGEDIEQMLLLTVREAHIAGLFETLPDVIPRNSRETSWKKALAADCSKLLKEKIVVKKIEN</sequence>
<keyword evidence="2" id="KW-1185">Reference proteome</keyword>
<dbReference type="EMBL" id="CP061800">
    <property type="protein sequence ID" value="QTA88481.1"/>
    <property type="molecule type" value="Genomic_DNA"/>
</dbReference>
<accession>A0A975GNZ5</accession>
<evidence type="ECO:0000313" key="2">
    <source>
        <dbReference type="Proteomes" id="UP000663722"/>
    </source>
</evidence>
<name>A0A975GNZ5_9BACT</name>
<reference evidence="1" key="1">
    <citation type="journal article" date="2021" name="Microb. Physiol.">
        <title>Proteogenomic Insights into the Physiology of Marine, Sulfate-Reducing, Filamentous Desulfonema limicola and Desulfonema magnum.</title>
        <authorList>
            <person name="Schnaars V."/>
            <person name="Wohlbrand L."/>
            <person name="Scheve S."/>
            <person name="Hinrichs C."/>
            <person name="Reinhardt R."/>
            <person name="Rabus R."/>
        </authorList>
    </citation>
    <scope>NUCLEOTIDE SEQUENCE</scope>
    <source>
        <strain evidence="1">4be13</strain>
    </source>
</reference>
<dbReference type="RefSeq" id="WP_207683224.1">
    <property type="nucleotide sequence ID" value="NZ_CP061800.1"/>
</dbReference>
<protein>
    <submittedName>
        <fullName evidence="1">Uncharacterized protein</fullName>
    </submittedName>
</protein>
<dbReference type="KEGG" id="dmm:dnm_045270"/>
<dbReference type="AlphaFoldDB" id="A0A975GNZ5"/>
<dbReference type="Proteomes" id="UP000663722">
    <property type="component" value="Chromosome"/>
</dbReference>
<organism evidence="1 2">
    <name type="scientific">Desulfonema magnum</name>
    <dbReference type="NCBI Taxonomy" id="45655"/>
    <lineage>
        <taxon>Bacteria</taxon>
        <taxon>Pseudomonadati</taxon>
        <taxon>Thermodesulfobacteriota</taxon>
        <taxon>Desulfobacteria</taxon>
        <taxon>Desulfobacterales</taxon>
        <taxon>Desulfococcaceae</taxon>
        <taxon>Desulfonema</taxon>
    </lineage>
</organism>
<gene>
    <name evidence="1" type="ORF">dnm_045270</name>
</gene>
<proteinExistence type="predicted"/>
<evidence type="ECO:0000313" key="1">
    <source>
        <dbReference type="EMBL" id="QTA88481.1"/>
    </source>
</evidence>